<dbReference type="AlphaFoldDB" id="A0AB34IFL6"/>
<accession>A0AB34IFL6</accession>
<reference evidence="2 3" key="1">
    <citation type="journal article" date="2024" name="Science">
        <title>Giant polyketide synthase enzymes in the biosynthesis of giant marine polyether toxins.</title>
        <authorList>
            <person name="Fallon T.R."/>
            <person name="Shende V.V."/>
            <person name="Wierzbicki I.H."/>
            <person name="Pendleton A.L."/>
            <person name="Watervoot N.F."/>
            <person name="Auber R.P."/>
            <person name="Gonzalez D.J."/>
            <person name="Wisecaver J.H."/>
            <person name="Moore B.S."/>
        </authorList>
    </citation>
    <scope>NUCLEOTIDE SEQUENCE [LARGE SCALE GENOMIC DNA]</scope>
    <source>
        <strain evidence="2 3">12B1</strain>
    </source>
</reference>
<evidence type="ECO:0000256" key="1">
    <source>
        <dbReference type="SAM" id="MobiDB-lite"/>
    </source>
</evidence>
<keyword evidence="3" id="KW-1185">Reference proteome</keyword>
<evidence type="ECO:0000313" key="3">
    <source>
        <dbReference type="Proteomes" id="UP001515480"/>
    </source>
</evidence>
<gene>
    <name evidence="2" type="ORF">AB1Y20_016300</name>
</gene>
<organism evidence="2 3">
    <name type="scientific">Prymnesium parvum</name>
    <name type="common">Toxic golden alga</name>
    <dbReference type="NCBI Taxonomy" id="97485"/>
    <lineage>
        <taxon>Eukaryota</taxon>
        <taxon>Haptista</taxon>
        <taxon>Haptophyta</taxon>
        <taxon>Prymnesiophyceae</taxon>
        <taxon>Prymnesiales</taxon>
        <taxon>Prymnesiaceae</taxon>
        <taxon>Prymnesium</taxon>
    </lineage>
</organism>
<comment type="caution">
    <text evidence="2">The sequence shown here is derived from an EMBL/GenBank/DDBJ whole genome shotgun (WGS) entry which is preliminary data.</text>
</comment>
<dbReference type="EMBL" id="JBGBPQ010000029">
    <property type="protein sequence ID" value="KAL1496344.1"/>
    <property type="molecule type" value="Genomic_DNA"/>
</dbReference>
<protein>
    <submittedName>
        <fullName evidence="2">Uncharacterized protein</fullName>
    </submittedName>
</protein>
<feature type="region of interest" description="Disordered" evidence="1">
    <location>
        <begin position="91"/>
        <end position="110"/>
    </location>
</feature>
<name>A0AB34IFL6_PRYPA</name>
<sequence>MINFTNADENVQARRRLSRRVTSWVEELLPREYADCIVMVNEMQCFEPGCAPLETVVSLLGSGQHSESRVFKIFKPLRELEKDEVSEAVRQALSGNTGAQHLASAAPPTS</sequence>
<dbReference type="Proteomes" id="UP001515480">
    <property type="component" value="Unassembled WGS sequence"/>
</dbReference>
<evidence type="ECO:0000313" key="2">
    <source>
        <dbReference type="EMBL" id="KAL1496344.1"/>
    </source>
</evidence>
<proteinExistence type="predicted"/>